<dbReference type="InterPro" id="IPR002018">
    <property type="entry name" value="CarbesteraseB"/>
</dbReference>
<evidence type="ECO:0000313" key="5">
    <source>
        <dbReference type="EMBL" id="SUZ53722.1"/>
    </source>
</evidence>
<reference evidence="5" key="1">
    <citation type="submission" date="2018-05" db="EMBL/GenBank/DDBJ databases">
        <authorList>
            <person name="Lanie J.A."/>
            <person name="Ng W.-L."/>
            <person name="Kazmierczak K.M."/>
            <person name="Andrzejewski T.M."/>
            <person name="Davidsen T.M."/>
            <person name="Wayne K.J."/>
            <person name="Tettelin H."/>
            <person name="Glass J.I."/>
            <person name="Rusch D."/>
            <person name="Podicherti R."/>
            <person name="Tsui H.-C.T."/>
            <person name="Winkler M.E."/>
        </authorList>
    </citation>
    <scope>NUCLEOTIDE SEQUENCE</scope>
</reference>
<dbReference type="EMBL" id="UINC01000344">
    <property type="protein sequence ID" value="SUZ53722.1"/>
    <property type="molecule type" value="Genomic_DNA"/>
</dbReference>
<evidence type="ECO:0000256" key="3">
    <source>
        <dbReference type="ARBA" id="ARBA00022801"/>
    </source>
</evidence>
<dbReference type="InterPro" id="IPR019826">
    <property type="entry name" value="Carboxylesterase_B_AS"/>
</dbReference>
<dbReference type="InterPro" id="IPR019819">
    <property type="entry name" value="Carboxylesterase_B_CS"/>
</dbReference>
<dbReference type="SUPFAM" id="SSF53474">
    <property type="entry name" value="alpha/beta-Hydrolases"/>
    <property type="match status" value="1"/>
</dbReference>
<evidence type="ECO:0000256" key="2">
    <source>
        <dbReference type="ARBA" id="ARBA00010515"/>
    </source>
</evidence>
<name>A0A381NGK7_9ZZZZ</name>
<feature type="domain" description="Carboxylesterase type B" evidence="4">
    <location>
        <begin position="32"/>
        <end position="512"/>
    </location>
</feature>
<organism evidence="5">
    <name type="scientific">marine metagenome</name>
    <dbReference type="NCBI Taxonomy" id="408172"/>
    <lineage>
        <taxon>unclassified sequences</taxon>
        <taxon>metagenomes</taxon>
        <taxon>ecological metagenomes</taxon>
    </lineage>
</organism>
<keyword evidence="3" id="KW-0378">Hydrolase</keyword>
<dbReference type="PANTHER" id="PTHR11559">
    <property type="entry name" value="CARBOXYLESTERASE"/>
    <property type="match status" value="1"/>
</dbReference>
<comment type="similarity">
    <text evidence="2">Belongs to the 'GDXG' lipolytic enzyme family.</text>
</comment>
<dbReference type="InterPro" id="IPR050309">
    <property type="entry name" value="Type-B_Carboxylest/Lipase"/>
</dbReference>
<dbReference type="PRINTS" id="PR00878">
    <property type="entry name" value="CHOLNESTRASE"/>
</dbReference>
<accession>A0A381NGK7</accession>
<dbReference type="Gene3D" id="3.40.50.1820">
    <property type="entry name" value="alpha/beta hydrolase"/>
    <property type="match status" value="1"/>
</dbReference>
<evidence type="ECO:0000259" key="4">
    <source>
        <dbReference type="Pfam" id="PF00135"/>
    </source>
</evidence>
<dbReference type="InterPro" id="IPR029058">
    <property type="entry name" value="AB_hydrolase_fold"/>
</dbReference>
<comment type="similarity">
    <text evidence="1">Belongs to the type-B carboxylesterase/lipase family.</text>
</comment>
<dbReference type="Pfam" id="PF00135">
    <property type="entry name" value="COesterase"/>
    <property type="match status" value="1"/>
</dbReference>
<gene>
    <name evidence="5" type="ORF">METZ01_LOCUS6576</name>
</gene>
<sequence>MHRVSALTAGGVAALTSPGLSLLGRAQETRGSVVETGAGRVRGTIRGGIHIFRGVRYGAPTGGPRRFMPPVAPTPWTGVQEAVSYAASAPQSRSLPTKSEDCLFLNVWTPGLGDQGKRPVMVWLHGGGFSAGSGSSTTYDGVNMCTAGDVVLVTINHRLNIFGSAYLAELAGGEFASSRCAGMLDIIASLKWVRDNIEAFGGDPNRVTVFGESGGGRKVSVLMAMPGAKGLFHRAIIESGAVLRVRNRHDATRESELLLARLGFRADQGRELQSVPTDQLFDAFTAVSREFEPEEQVVGMTGSTPVLDGDAIPVHPFDPTAAEISRDVPVIVGYNRTEETLSWRNREMPLDMKDGELLERVATRVRSDVDAPRVVAAYRDAYPNARPWDLYILICTDHPRGMYARELAKRKTAQGGSPAWLYRFDWDMGDEMKTPHALEIRFVFDNVDQFETRLFDLPGSSTSRALARKMSAAWMAFARTGNPDTPGLPHWPVYNATTRDAMLFNNDSRVVRDHDRGPRLIMSDVLELD</sequence>
<dbReference type="PROSITE" id="PS00941">
    <property type="entry name" value="CARBOXYLESTERASE_B_2"/>
    <property type="match status" value="1"/>
</dbReference>
<dbReference type="PROSITE" id="PS01173">
    <property type="entry name" value="LIPASE_GDXG_HIS"/>
    <property type="match status" value="1"/>
</dbReference>
<protein>
    <recommendedName>
        <fullName evidence="4">Carboxylesterase type B domain-containing protein</fullName>
    </recommendedName>
</protein>
<dbReference type="InterPro" id="IPR000997">
    <property type="entry name" value="Cholinesterase"/>
</dbReference>
<dbReference type="PROSITE" id="PS00122">
    <property type="entry name" value="CARBOXYLESTERASE_B_1"/>
    <property type="match status" value="1"/>
</dbReference>
<proteinExistence type="inferred from homology"/>
<evidence type="ECO:0000256" key="1">
    <source>
        <dbReference type="ARBA" id="ARBA00005964"/>
    </source>
</evidence>
<dbReference type="AlphaFoldDB" id="A0A381NGK7"/>
<dbReference type="GO" id="GO:0004104">
    <property type="term" value="F:cholinesterase activity"/>
    <property type="evidence" value="ECO:0007669"/>
    <property type="project" value="InterPro"/>
</dbReference>
<dbReference type="InterPro" id="IPR002168">
    <property type="entry name" value="Lipase_GDXG_HIS_AS"/>
</dbReference>